<keyword evidence="2" id="KW-1133">Transmembrane helix</keyword>
<evidence type="ECO:0000313" key="4">
    <source>
        <dbReference type="EMBL" id="KAK3801158.1"/>
    </source>
</evidence>
<dbReference type="GO" id="GO:0006509">
    <property type="term" value="P:membrane protein ectodomain proteolysis"/>
    <property type="evidence" value="ECO:0007669"/>
    <property type="project" value="TreeGrafter"/>
</dbReference>
<dbReference type="PANTHER" id="PTHR45702:SF2">
    <property type="entry name" value="KUZBANIAN, ISOFORM A"/>
    <property type="match status" value="1"/>
</dbReference>
<gene>
    <name evidence="4" type="ORF">RRG08_006875</name>
</gene>
<evidence type="ECO:0000256" key="2">
    <source>
        <dbReference type="SAM" id="Phobius"/>
    </source>
</evidence>
<dbReference type="EMBL" id="JAWDGP010000364">
    <property type="protein sequence ID" value="KAK3801158.1"/>
    <property type="molecule type" value="Genomic_DNA"/>
</dbReference>
<keyword evidence="2" id="KW-0472">Membrane</keyword>
<reference evidence="4" key="1">
    <citation type="journal article" date="2023" name="G3 (Bethesda)">
        <title>A reference genome for the long-term kleptoplast-retaining sea slug Elysia crispata morphotype clarki.</title>
        <authorList>
            <person name="Eastman K.E."/>
            <person name="Pendleton A.L."/>
            <person name="Shaikh M.A."/>
            <person name="Suttiyut T."/>
            <person name="Ogas R."/>
            <person name="Tomko P."/>
            <person name="Gavelis G."/>
            <person name="Widhalm J.R."/>
            <person name="Wisecaver J.H."/>
        </authorList>
    </citation>
    <scope>NUCLEOTIDE SEQUENCE</scope>
    <source>
        <strain evidence="4">ECLA1</strain>
    </source>
</reference>
<feature type="domain" description="Disintegrin" evidence="3">
    <location>
        <begin position="504"/>
        <end position="586"/>
    </location>
</feature>
<proteinExistence type="predicted"/>
<dbReference type="PROSITE" id="PS50214">
    <property type="entry name" value="DISINTEGRIN_2"/>
    <property type="match status" value="1"/>
</dbReference>
<accession>A0AAE1B7Q5</accession>
<dbReference type="Proteomes" id="UP001283361">
    <property type="component" value="Unassembled WGS sequence"/>
</dbReference>
<comment type="caution">
    <text evidence="1">Lacks conserved residue(s) required for the propagation of feature annotation.</text>
</comment>
<name>A0AAE1B7Q5_9GAST</name>
<dbReference type="InterPro" id="IPR051489">
    <property type="entry name" value="ADAM_Metalloproteinase"/>
</dbReference>
<evidence type="ECO:0000256" key="1">
    <source>
        <dbReference type="PROSITE-ProRule" id="PRU00068"/>
    </source>
</evidence>
<dbReference type="AlphaFoldDB" id="A0AAE1B7Q5"/>
<keyword evidence="2" id="KW-0812">Transmembrane</keyword>
<protein>
    <recommendedName>
        <fullName evidence="3">Disintegrin domain-containing protein</fullName>
    </recommendedName>
</protein>
<organism evidence="4 5">
    <name type="scientific">Elysia crispata</name>
    <name type="common">lettuce slug</name>
    <dbReference type="NCBI Taxonomy" id="231223"/>
    <lineage>
        <taxon>Eukaryota</taxon>
        <taxon>Metazoa</taxon>
        <taxon>Spiralia</taxon>
        <taxon>Lophotrochozoa</taxon>
        <taxon>Mollusca</taxon>
        <taxon>Gastropoda</taxon>
        <taxon>Heterobranchia</taxon>
        <taxon>Euthyneura</taxon>
        <taxon>Panpulmonata</taxon>
        <taxon>Sacoglossa</taxon>
        <taxon>Placobranchoidea</taxon>
        <taxon>Plakobranchidae</taxon>
        <taxon>Elysia</taxon>
    </lineage>
</organism>
<dbReference type="GO" id="GO:0005886">
    <property type="term" value="C:plasma membrane"/>
    <property type="evidence" value="ECO:0007669"/>
    <property type="project" value="TreeGrafter"/>
</dbReference>
<dbReference type="SMART" id="SM00050">
    <property type="entry name" value="DISIN"/>
    <property type="match status" value="1"/>
</dbReference>
<comment type="caution">
    <text evidence="4">The sequence shown here is derived from an EMBL/GenBank/DDBJ whole genome shotgun (WGS) entry which is preliminary data.</text>
</comment>
<dbReference type="PANTHER" id="PTHR45702">
    <property type="entry name" value="ADAM10/ADAM17 METALLOPEPTIDASE FAMILY MEMBER"/>
    <property type="match status" value="1"/>
</dbReference>
<keyword evidence="5" id="KW-1185">Reference proteome</keyword>
<dbReference type="InterPro" id="IPR001762">
    <property type="entry name" value="Disintegrin_dom"/>
</dbReference>
<evidence type="ECO:0000313" key="5">
    <source>
        <dbReference type="Proteomes" id="UP001283361"/>
    </source>
</evidence>
<dbReference type="GO" id="GO:0004222">
    <property type="term" value="F:metalloendopeptidase activity"/>
    <property type="evidence" value="ECO:0007669"/>
    <property type="project" value="TreeGrafter"/>
</dbReference>
<feature type="transmembrane region" description="Helical" evidence="2">
    <location>
        <begin position="739"/>
        <end position="760"/>
    </location>
</feature>
<sequence length="779" mass="87076">MSSDQIKEITLKDHAGLFQYVNLSFPFKGKHIKLTLKPDTSTLLKPHFVIKVFDINGTNTSFKRTSDNCFIGNVEGDVRQGANALLVRGLWFISFEGASGTMYNIEPDLKYSSSERITPSAAIYQITEIHKDEIRGARQHRLNNRWPSLHANLRRKRIVTTDHHVAIGTHLKLESRKQAVNTSIASTQTKPYNLRSKMHNESVQPKLASATYHHLIQQNNRLSNDKRQMLKTAVNKLSCNVLAITDKESWERFGIEDPITVASFLSFAFRQANRMLSLDQSMYNQAVKLKIEDIYVYDEFPDDPFKSRCENTLRVSSDRTCVNVSALLCSLWSNQDNKAYCMVQVITAYDLGELFGTTVIPDKGYKEPPDYRSDADMQASERPVNTPMSENFEGEPGIQSQSRSIGVTSLLGCRQMLSIGLFSHFLVRHMSRSFQSGHGGYLTCGQGRADRVKLQAVRTKLDLDLCQGGNSERKTSRMPAYLRLSELGSMPNTRKLRAKRSGLGNFCGDGILLQGLEACDPGSQGKNDPCCTETCKLRPFASCSPANHPCCTLDCQVAPSTYRCESAPSHYNPCVQIATLCDGVNPTICTRSDTLSVAEFEARLYRAPDSSRCGWRGMCSAGECISMCDATKFRPSNISQGMKICTCANSMSKVKHNITDECARCCAPDFVSHNSCVIIRGHESDGQMCVYEYCLELGCVRLEVKPNFTDEYRSDFMDLSSSANKVNENELSASSITTFFRSLYLLLTVAMLLVFFGISINSQSTRICVKCLLMSKLEM</sequence>
<evidence type="ECO:0000259" key="3">
    <source>
        <dbReference type="PROSITE" id="PS50214"/>
    </source>
</evidence>